<dbReference type="EMBL" id="BGZK01000044">
    <property type="protein sequence ID" value="GBP11072.1"/>
    <property type="molecule type" value="Genomic_DNA"/>
</dbReference>
<protein>
    <recommendedName>
        <fullName evidence="3">Mariner Mos1 transposase</fullName>
    </recommendedName>
</protein>
<accession>A0A4C1T9F6</accession>
<evidence type="ECO:0008006" key="3">
    <source>
        <dbReference type="Google" id="ProtNLM"/>
    </source>
</evidence>
<name>A0A4C1T9F6_EUMVA</name>
<comment type="caution">
    <text evidence="1">The sequence shown here is derived from an EMBL/GenBank/DDBJ whole genome shotgun (WGS) entry which is preliminary data.</text>
</comment>
<evidence type="ECO:0000313" key="1">
    <source>
        <dbReference type="EMBL" id="GBP11072.1"/>
    </source>
</evidence>
<evidence type="ECO:0000313" key="2">
    <source>
        <dbReference type="Proteomes" id="UP000299102"/>
    </source>
</evidence>
<gene>
    <name evidence="1" type="ORF">EVAR_79742_1</name>
</gene>
<keyword evidence="2" id="KW-1185">Reference proteome</keyword>
<dbReference type="AlphaFoldDB" id="A0A4C1T9F6"/>
<dbReference type="OrthoDB" id="7456848at2759"/>
<sequence>MIAFFVQDGPIRTIPLEEQKTVNAEWFDDTFTGLEETVVAFNQHVQTMPSDQWSAYFQKRSILLTVAETQAKNKENKPELVNRKGVVFHYDDLKPHTPLATQELLSLVGKC</sequence>
<proteinExistence type="predicted"/>
<reference evidence="1 2" key="1">
    <citation type="journal article" date="2019" name="Commun. Biol.">
        <title>The bagworm genome reveals a unique fibroin gene that provides high tensile strength.</title>
        <authorList>
            <person name="Kono N."/>
            <person name="Nakamura H."/>
            <person name="Ohtoshi R."/>
            <person name="Tomita M."/>
            <person name="Numata K."/>
            <person name="Arakawa K."/>
        </authorList>
    </citation>
    <scope>NUCLEOTIDE SEQUENCE [LARGE SCALE GENOMIC DNA]</scope>
</reference>
<dbReference type="Proteomes" id="UP000299102">
    <property type="component" value="Unassembled WGS sequence"/>
</dbReference>
<organism evidence="1 2">
    <name type="scientific">Eumeta variegata</name>
    <name type="common">Bagworm moth</name>
    <name type="synonym">Eumeta japonica</name>
    <dbReference type="NCBI Taxonomy" id="151549"/>
    <lineage>
        <taxon>Eukaryota</taxon>
        <taxon>Metazoa</taxon>
        <taxon>Ecdysozoa</taxon>
        <taxon>Arthropoda</taxon>
        <taxon>Hexapoda</taxon>
        <taxon>Insecta</taxon>
        <taxon>Pterygota</taxon>
        <taxon>Neoptera</taxon>
        <taxon>Endopterygota</taxon>
        <taxon>Lepidoptera</taxon>
        <taxon>Glossata</taxon>
        <taxon>Ditrysia</taxon>
        <taxon>Tineoidea</taxon>
        <taxon>Psychidae</taxon>
        <taxon>Oiketicinae</taxon>
        <taxon>Eumeta</taxon>
    </lineage>
</organism>